<evidence type="ECO:0000313" key="1">
    <source>
        <dbReference type="EMBL" id="GAA2510994.1"/>
    </source>
</evidence>
<protein>
    <recommendedName>
        <fullName evidence="3">LamG domain-containing protein</fullName>
    </recommendedName>
</protein>
<dbReference type="EMBL" id="BAAARY010000001">
    <property type="protein sequence ID" value="GAA2510994.1"/>
    <property type="molecule type" value="Genomic_DNA"/>
</dbReference>
<accession>A0ABN3MYP7</accession>
<evidence type="ECO:0000313" key="2">
    <source>
        <dbReference type="Proteomes" id="UP001499978"/>
    </source>
</evidence>
<gene>
    <name evidence="1" type="ORF">GCM10010201_02270</name>
</gene>
<organism evidence="1 2">
    <name type="scientific">Pilimelia columellifera subsp. columellifera</name>
    <dbReference type="NCBI Taxonomy" id="706583"/>
    <lineage>
        <taxon>Bacteria</taxon>
        <taxon>Bacillati</taxon>
        <taxon>Actinomycetota</taxon>
        <taxon>Actinomycetes</taxon>
        <taxon>Micromonosporales</taxon>
        <taxon>Micromonosporaceae</taxon>
        <taxon>Pilimelia</taxon>
    </lineage>
</organism>
<dbReference type="Proteomes" id="UP001499978">
    <property type="component" value="Unassembled WGS sequence"/>
</dbReference>
<proteinExistence type="predicted"/>
<dbReference type="InterPro" id="IPR013320">
    <property type="entry name" value="ConA-like_dom_sf"/>
</dbReference>
<name>A0ABN3MYP7_9ACTN</name>
<reference evidence="1 2" key="1">
    <citation type="journal article" date="2019" name="Int. J. Syst. Evol. Microbiol.">
        <title>The Global Catalogue of Microorganisms (GCM) 10K type strain sequencing project: providing services to taxonomists for standard genome sequencing and annotation.</title>
        <authorList>
            <consortium name="The Broad Institute Genomics Platform"/>
            <consortium name="The Broad Institute Genome Sequencing Center for Infectious Disease"/>
            <person name="Wu L."/>
            <person name="Ma J."/>
        </authorList>
    </citation>
    <scope>NUCLEOTIDE SEQUENCE [LARGE SCALE GENOMIC DNA]</scope>
    <source>
        <strain evidence="1 2">JCM 3367</strain>
    </source>
</reference>
<sequence length="88" mass="9525">MAVNNGAWRHVAASLGPAGMKLYIDGTLVGSNPTTTTAANFTGYVRVGGMNLSGFPDRPKPAVEVRPWSTCERRLPFDCQLTSKKEQQ</sequence>
<dbReference type="Pfam" id="PF13385">
    <property type="entry name" value="Laminin_G_3"/>
    <property type="match status" value="1"/>
</dbReference>
<dbReference type="SUPFAM" id="SSF49899">
    <property type="entry name" value="Concanavalin A-like lectins/glucanases"/>
    <property type="match status" value="1"/>
</dbReference>
<comment type="caution">
    <text evidence="1">The sequence shown here is derived from an EMBL/GenBank/DDBJ whole genome shotgun (WGS) entry which is preliminary data.</text>
</comment>
<keyword evidence="2" id="KW-1185">Reference proteome</keyword>
<evidence type="ECO:0008006" key="3">
    <source>
        <dbReference type="Google" id="ProtNLM"/>
    </source>
</evidence>
<dbReference type="Gene3D" id="2.60.120.200">
    <property type="match status" value="1"/>
</dbReference>